<dbReference type="AlphaFoldDB" id="A0A348B3J2"/>
<sequence length="79" mass="8847">MRIPFLTYLSHHGTAISNSYIYVASMCLCSLGLCPPFTCLTKYMSALRHCHGGSERYLDVSIEAILDIDSPEQRPEAHN</sequence>
<reference evidence="2" key="1">
    <citation type="journal article" date="2014" name="Int. J. Syst. Evol. Microbiol.">
        <title>Complete genome sequence of Corynebacterium casei LMG S-19264T (=DSM 44701T), isolated from a smear-ripened cheese.</title>
        <authorList>
            <consortium name="US DOE Joint Genome Institute (JGI-PGF)"/>
            <person name="Walter F."/>
            <person name="Albersmeier A."/>
            <person name="Kalinowski J."/>
            <person name="Ruckert C."/>
        </authorList>
    </citation>
    <scope>NUCLEOTIDE SEQUENCE</scope>
    <source>
        <strain evidence="2">JCM 31740</strain>
    </source>
</reference>
<proteinExistence type="predicted"/>
<dbReference type="KEGG" id="sacd:HS1genome_1133"/>
<evidence type="ECO:0000313" key="2">
    <source>
        <dbReference type="EMBL" id="GGT95124.1"/>
    </source>
</evidence>
<reference evidence="3" key="2">
    <citation type="submission" date="2018-04" db="EMBL/GenBank/DDBJ databases">
        <title>Complete genome sequence of Sulfodiicoccus acidiphilus strain HS-1.</title>
        <authorList>
            <person name="Sakai H.D."/>
            <person name="Kurosawa N."/>
        </authorList>
    </citation>
    <scope>NUCLEOTIDE SEQUENCE [LARGE SCALE GENOMIC DNA]</scope>
    <source>
        <strain evidence="3">HS-1</strain>
    </source>
</reference>
<accession>A0A348B3J2</accession>
<reference evidence="1" key="3">
    <citation type="journal article" date="2019" name="BMC Res. Notes">
        <title>Complete genome sequence of the Sulfodiicoccus acidiphilus strain HS-1T, the first crenarchaeon that lacks polB3, isolated from an acidic hot spring in Ohwaku-dani, Hakone, Japan.</title>
        <authorList>
            <person name="Sakai H.D."/>
            <person name="Kurosawa N."/>
        </authorList>
    </citation>
    <scope>NUCLEOTIDE SEQUENCE</scope>
    <source>
        <strain evidence="1">HS-1</strain>
    </source>
</reference>
<organism evidence="1 3">
    <name type="scientific">Sulfodiicoccus acidiphilus</name>
    <dbReference type="NCBI Taxonomy" id="1670455"/>
    <lineage>
        <taxon>Archaea</taxon>
        <taxon>Thermoproteota</taxon>
        <taxon>Thermoprotei</taxon>
        <taxon>Sulfolobales</taxon>
        <taxon>Sulfolobaceae</taxon>
        <taxon>Sulfodiicoccus</taxon>
    </lineage>
</organism>
<keyword evidence="3" id="KW-1185">Reference proteome</keyword>
<evidence type="ECO:0000313" key="1">
    <source>
        <dbReference type="EMBL" id="BBD72744.1"/>
    </source>
</evidence>
<name>A0A348B3J2_9CREN</name>
<dbReference type="EMBL" id="BMQS01000009">
    <property type="protein sequence ID" value="GGT95124.1"/>
    <property type="molecule type" value="Genomic_DNA"/>
</dbReference>
<gene>
    <name evidence="2" type="ORF">GCM10007116_10740</name>
    <name evidence="1" type="ORF">HS1genome_1133</name>
</gene>
<evidence type="ECO:0000313" key="3">
    <source>
        <dbReference type="Proteomes" id="UP000276741"/>
    </source>
</evidence>
<dbReference type="Proteomes" id="UP000616143">
    <property type="component" value="Unassembled WGS sequence"/>
</dbReference>
<reference evidence="2" key="4">
    <citation type="submission" date="2020-09" db="EMBL/GenBank/DDBJ databases">
        <authorList>
            <person name="Sun Q."/>
            <person name="Ohkuma M."/>
        </authorList>
    </citation>
    <scope>NUCLEOTIDE SEQUENCE</scope>
    <source>
        <strain evidence="2">JCM 31740</strain>
    </source>
</reference>
<dbReference type="Proteomes" id="UP000276741">
    <property type="component" value="Chromosome"/>
</dbReference>
<dbReference type="EMBL" id="AP018553">
    <property type="protein sequence ID" value="BBD72744.1"/>
    <property type="molecule type" value="Genomic_DNA"/>
</dbReference>
<protein>
    <submittedName>
        <fullName evidence="1">Uncharacterized protein</fullName>
    </submittedName>
</protein>